<dbReference type="GO" id="GO:0071108">
    <property type="term" value="P:protein K48-linked deubiquitination"/>
    <property type="evidence" value="ECO:0007669"/>
    <property type="project" value="TreeGrafter"/>
</dbReference>
<protein>
    <submittedName>
        <fullName evidence="1">Uncharacterized protein</fullName>
    </submittedName>
</protein>
<dbReference type="InterPro" id="IPR042468">
    <property type="entry name" value="Peptidase_C65_otubain_sub1"/>
</dbReference>
<sequence length="151" mass="16895">MESAIQSSRGLLLLTEIIASTIDLSCAAFDERRYKDHLSKLIDVLGLCQSDGMWSNISTSSSLQIHADFFHNFVVAPNLQAYCHQEVEVMAIECDHVDIQALSQALNVGIHIVSMEGDKQKLVHNIIPEGAEPSVHLLYQTSHYNIIYQRT</sequence>
<proteinExistence type="predicted"/>
<dbReference type="Proteomes" id="UP000261520">
    <property type="component" value="Unplaced"/>
</dbReference>
<dbReference type="InterPro" id="IPR019400">
    <property type="entry name" value="Peptidase_C65_otubain"/>
</dbReference>
<dbReference type="InterPro" id="IPR038765">
    <property type="entry name" value="Papain-like_cys_pep_sf"/>
</dbReference>
<dbReference type="AlphaFoldDB" id="A0A3B4B5E8"/>
<dbReference type="GO" id="GO:0005634">
    <property type="term" value="C:nucleus"/>
    <property type="evidence" value="ECO:0007669"/>
    <property type="project" value="TreeGrafter"/>
</dbReference>
<dbReference type="Ensembl" id="ENSPMGT00000025800.1">
    <property type="protein sequence ID" value="ENSPMGP00000024215.1"/>
    <property type="gene ID" value="ENSPMGG00000019586.1"/>
</dbReference>
<dbReference type="Pfam" id="PF10275">
    <property type="entry name" value="Peptidase_C65"/>
    <property type="match status" value="1"/>
</dbReference>
<dbReference type="PANTHER" id="PTHR12931:SF32">
    <property type="entry name" value="UBIQUITIN THIOESTERASE"/>
    <property type="match status" value="1"/>
</dbReference>
<dbReference type="PANTHER" id="PTHR12931">
    <property type="entry name" value="UBIQUITIN THIOLESTERASE PROTEIN OTUB"/>
    <property type="match status" value="1"/>
</dbReference>
<reference evidence="1" key="1">
    <citation type="submission" date="2025-08" db="UniProtKB">
        <authorList>
            <consortium name="Ensembl"/>
        </authorList>
    </citation>
    <scope>IDENTIFICATION</scope>
</reference>
<dbReference type="GO" id="GO:0043130">
    <property type="term" value="F:ubiquitin binding"/>
    <property type="evidence" value="ECO:0007669"/>
    <property type="project" value="TreeGrafter"/>
</dbReference>
<accession>A0A3B4B5E8</accession>
<dbReference type="Gene3D" id="3.30.200.60">
    <property type="entry name" value="Peptidase C65 Otubain, subdomain 1"/>
    <property type="match status" value="1"/>
</dbReference>
<name>A0A3B4B5E8_9GOBI</name>
<evidence type="ECO:0000313" key="1">
    <source>
        <dbReference type="Ensembl" id="ENSPMGP00000024215.1"/>
    </source>
</evidence>
<dbReference type="SUPFAM" id="SSF54001">
    <property type="entry name" value="Cysteine proteinases"/>
    <property type="match status" value="1"/>
</dbReference>
<reference evidence="1" key="2">
    <citation type="submission" date="2025-09" db="UniProtKB">
        <authorList>
            <consortium name="Ensembl"/>
        </authorList>
    </citation>
    <scope>IDENTIFICATION</scope>
</reference>
<dbReference type="STRING" id="409849.ENSPMGP00000024215"/>
<evidence type="ECO:0000313" key="2">
    <source>
        <dbReference type="Proteomes" id="UP000261520"/>
    </source>
</evidence>
<keyword evidence="2" id="KW-1185">Reference proteome</keyword>
<organism evidence="1 2">
    <name type="scientific">Periophthalmus magnuspinnatus</name>
    <dbReference type="NCBI Taxonomy" id="409849"/>
    <lineage>
        <taxon>Eukaryota</taxon>
        <taxon>Metazoa</taxon>
        <taxon>Chordata</taxon>
        <taxon>Craniata</taxon>
        <taxon>Vertebrata</taxon>
        <taxon>Euteleostomi</taxon>
        <taxon>Actinopterygii</taxon>
        <taxon>Neopterygii</taxon>
        <taxon>Teleostei</taxon>
        <taxon>Neoteleostei</taxon>
        <taxon>Acanthomorphata</taxon>
        <taxon>Gobiaria</taxon>
        <taxon>Gobiiformes</taxon>
        <taxon>Gobioidei</taxon>
        <taxon>Gobiidae</taxon>
        <taxon>Oxudercinae</taxon>
        <taxon>Periophthalmus</taxon>
    </lineage>
</organism>
<dbReference type="GO" id="GO:0004843">
    <property type="term" value="F:cysteine-type deubiquitinase activity"/>
    <property type="evidence" value="ECO:0007669"/>
    <property type="project" value="TreeGrafter"/>
</dbReference>
<dbReference type="GO" id="GO:2000780">
    <property type="term" value="P:negative regulation of double-strand break repair"/>
    <property type="evidence" value="ECO:0007669"/>
    <property type="project" value="TreeGrafter"/>
</dbReference>